<gene>
    <name evidence="2" type="ORF">SAMN02744040_00303</name>
</gene>
<dbReference type="AlphaFoldDB" id="A0A1M5NZ76"/>
<organism evidence="2 3">
    <name type="scientific">Tepidibacter thalassicus DSM 15285</name>
    <dbReference type="NCBI Taxonomy" id="1123350"/>
    <lineage>
        <taxon>Bacteria</taxon>
        <taxon>Bacillati</taxon>
        <taxon>Bacillota</taxon>
        <taxon>Clostridia</taxon>
        <taxon>Peptostreptococcales</taxon>
        <taxon>Peptostreptococcaceae</taxon>
        <taxon>Tepidibacter</taxon>
    </lineage>
</organism>
<dbReference type="Pfam" id="PF14034">
    <property type="entry name" value="Spore_YtrH"/>
    <property type="match status" value="1"/>
</dbReference>
<evidence type="ECO:0000313" key="3">
    <source>
        <dbReference type="Proteomes" id="UP000242520"/>
    </source>
</evidence>
<keyword evidence="1" id="KW-0812">Transmembrane</keyword>
<dbReference type="STRING" id="1123350.SAMN02744040_00303"/>
<dbReference type="Proteomes" id="UP000242520">
    <property type="component" value="Unassembled WGS sequence"/>
</dbReference>
<sequence>MISFFNNLVYNFLISFGVILGASSFAGIGALINNQPPFKIMSDVAASIKIWAVIVALGGTFSSFEIIEQGIFKGEIKSVIKQIGYIIVALIGANLGYSFIKLIKWCSKIWIS</sequence>
<dbReference type="OrthoDB" id="2381692at2"/>
<dbReference type="InterPro" id="IPR025689">
    <property type="entry name" value="Spore_YtrH"/>
</dbReference>
<name>A0A1M5NZ76_9FIRM</name>
<feature type="transmembrane region" description="Helical" evidence="1">
    <location>
        <begin position="83"/>
        <end position="103"/>
    </location>
</feature>
<keyword evidence="3" id="KW-1185">Reference proteome</keyword>
<feature type="transmembrane region" description="Helical" evidence="1">
    <location>
        <begin position="44"/>
        <end position="63"/>
    </location>
</feature>
<keyword evidence="1" id="KW-0472">Membrane</keyword>
<evidence type="ECO:0000256" key="1">
    <source>
        <dbReference type="SAM" id="Phobius"/>
    </source>
</evidence>
<dbReference type="RefSeq" id="WP_072723098.1">
    <property type="nucleotide sequence ID" value="NZ_FQXH01000005.1"/>
</dbReference>
<dbReference type="EMBL" id="FQXH01000005">
    <property type="protein sequence ID" value="SHG94874.1"/>
    <property type="molecule type" value="Genomic_DNA"/>
</dbReference>
<keyword evidence="1" id="KW-1133">Transmembrane helix</keyword>
<reference evidence="3" key="1">
    <citation type="submission" date="2016-11" db="EMBL/GenBank/DDBJ databases">
        <authorList>
            <person name="Varghese N."/>
            <person name="Submissions S."/>
        </authorList>
    </citation>
    <scope>NUCLEOTIDE SEQUENCE [LARGE SCALE GENOMIC DNA]</scope>
    <source>
        <strain evidence="3">DSM 15285</strain>
    </source>
</reference>
<protein>
    <submittedName>
        <fullName evidence="2">Sporulation protein YtrH</fullName>
    </submittedName>
</protein>
<evidence type="ECO:0000313" key="2">
    <source>
        <dbReference type="EMBL" id="SHG94874.1"/>
    </source>
</evidence>
<proteinExistence type="predicted"/>
<accession>A0A1M5NZ76</accession>
<feature type="transmembrane region" description="Helical" evidence="1">
    <location>
        <begin position="12"/>
        <end position="32"/>
    </location>
</feature>